<protein>
    <submittedName>
        <fullName evidence="1">Uncharacterized protein</fullName>
    </submittedName>
</protein>
<proteinExistence type="predicted"/>
<accession>A0A8S5N2L1</accession>
<reference evidence="1" key="1">
    <citation type="journal article" date="2021" name="Proc. Natl. Acad. Sci. U.S.A.">
        <title>A Catalog of Tens of Thousands of Viruses from Human Metagenomes Reveals Hidden Associations with Chronic Diseases.</title>
        <authorList>
            <person name="Tisza M.J."/>
            <person name="Buck C.B."/>
        </authorList>
    </citation>
    <scope>NUCLEOTIDE SEQUENCE</scope>
    <source>
        <strain evidence="1">Ctikv1</strain>
    </source>
</reference>
<dbReference type="EMBL" id="BK015046">
    <property type="protein sequence ID" value="DAD88728.1"/>
    <property type="molecule type" value="Genomic_DNA"/>
</dbReference>
<evidence type="ECO:0000313" key="1">
    <source>
        <dbReference type="EMBL" id="DAD88728.1"/>
    </source>
</evidence>
<name>A0A8S5N2L1_9CAUD</name>
<sequence length="29" mass="3463">MHLMQVSDYIISLLEKPVNRTMQDFIKVL</sequence>
<organism evidence="1">
    <name type="scientific">Caudovirales sp. ctikv1</name>
    <dbReference type="NCBI Taxonomy" id="2826781"/>
    <lineage>
        <taxon>Viruses</taxon>
        <taxon>Duplodnaviria</taxon>
        <taxon>Heunggongvirae</taxon>
        <taxon>Uroviricota</taxon>
        <taxon>Caudoviricetes</taxon>
    </lineage>
</organism>